<keyword evidence="3 5" id="KW-0371">Homeobox</keyword>
<dbReference type="InterPro" id="IPR017970">
    <property type="entry name" value="Homeobox_CS"/>
</dbReference>
<feature type="domain" description="Homeobox" evidence="8">
    <location>
        <begin position="69"/>
        <end position="129"/>
    </location>
</feature>
<evidence type="ECO:0000259" key="8">
    <source>
        <dbReference type="PROSITE" id="PS50071"/>
    </source>
</evidence>
<evidence type="ECO:0000256" key="2">
    <source>
        <dbReference type="ARBA" id="ARBA00023125"/>
    </source>
</evidence>
<evidence type="ECO:0000313" key="9">
    <source>
        <dbReference type="Ensembl" id="ENSSFOP00015052329.1"/>
    </source>
</evidence>
<organism evidence="9 10">
    <name type="scientific">Scleropages formosus</name>
    <name type="common">Asian bonytongue</name>
    <name type="synonym">Osteoglossum formosum</name>
    <dbReference type="NCBI Taxonomy" id="113540"/>
    <lineage>
        <taxon>Eukaryota</taxon>
        <taxon>Metazoa</taxon>
        <taxon>Chordata</taxon>
        <taxon>Craniata</taxon>
        <taxon>Vertebrata</taxon>
        <taxon>Euteleostomi</taxon>
        <taxon>Actinopterygii</taxon>
        <taxon>Neopterygii</taxon>
        <taxon>Teleostei</taxon>
        <taxon>Osteoglossocephala</taxon>
        <taxon>Osteoglossomorpha</taxon>
        <taxon>Osteoglossiformes</taxon>
        <taxon>Osteoglossidae</taxon>
        <taxon>Scleropages</taxon>
    </lineage>
</organism>
<evidence type="ECO:0000256" key="3">
    <source>
        <dbReference type="ARBA" id="ARBA00023155"/>
    </source>
</evidence>
<dbReference type="PANTHER" id="PTHR24329:SF543">
    <property type="entry name" value="FI01017P-RELATED"/>
    <property type="match status" value="1"/>
</dbReference>
<dbReference type="Pfam" id="PF00046">
    <property type="entry name" value="Homeodomain"/>
    <property type="match status" value="1"/>
</dbReference>
<protein>
    <submittedName>
        <fullName evidence="9">Paired box 10</fullName>
    </submittedName>
</protein>
<dbReference type="Ensembl" id="ENSSFOT00015081707.1">
    <property type="protein sequence ID" value="ENSSFOP00015052329.1"/>
    <property type="gene ID" value="ENSSFOG00015032063.1"/>
</dbReference>
<dbReference type="GeneTree" id="ENSGT00940000155391"/>
<keyword evidence="10" id="KW-1185">Reference proteome</keyword>
<dbReference type="PANTHER" id="PTHR24329">
    <property type="entry name" value="HOMEOBOX PROTEIN ARISTALESS"/>
    <property type="match status" value="1"/>
</dbReference>
<evidence type="ECO:0000256" key="6">
    <source>
        <dbReference type="RuleBase" id="RU000682"/>
    </source>
</evidence>
<dbReference type="Proteomes" id="UP000694397">
    <property type="component" value="Chromosome 8"/>
</dbReference>
<dbReference type="SUPFAM" id="SSF46689">
    <property type="entry name" value="Homeodomain-like"/>
    <property type="match status" value="1"/>
</dbReference>
<reference evidence="9" key="2">
    <citation type="submission" date="2025-08" db="UniProtKB">
        <authorList>
            <consortium name="Ensembl"/>
        </authorList>
    </citation>
    <scope>IDENTIFICATION</scope>
</reference>
<evidence type="ECO:0000313" key="10">
    <source>
        <dbReference type="Proteomes" id="UP000694397"/>
    </source>
</evidence>
<dbReference type="Gene3D" id="1.10.10.60">
    <property type="entry name" value="Homeodomain-like"/>
    <property type="match status" value="1"/>
</dbReference>
<evidence type="ECO:0000256" key="5">
    <source>
        <dbReference type="PROSITE-ProRule" id="PRU00108"/>
    </source>
</evidence>
<dbReference type="GO" id="GO:0000977">
    <property type="term" value="F:RNA polymerase II transcription regulatory region sequence-specific DNA binding"/>
    <property type="evidence" value="ECO:0007669"/>
    <property type="project" value="TreeGrafter"/>
</dbReference>
<keyword evidence="2 5" id="KW-0238">DNA-binding</keyword>
<evidence type="ECO:0000256" key="7">
    <source>
        <dbReference type="SAM" id="MobiDB-lite"/>
    </source>
</evidence>
<sequence>MCEKLTMLNLPNGLSWNDPNNWYHHPSDVMSTQHGAGMQRCVCVCVCVHGAPGERDEAQDAQLHLQLKRKLQRNRTSFTQEQIEALEKEFERTHYPDVFARERLAARIDLPEARIQVWFSNRRAKWRREEKLRHQRRTAGGPSCSPAHAPLATTFGSTLYHQQSGAAGLRVRSVGDGRRSSPSLARPDAGDQRRRPSTRFNGPSPSLFQGLCSAVSTLPSPAATRSPSSLESRWVSVSPRPFSSLESGSAPPARALRPDRVCGCRVSRGALAAGSLPMTMHREKGRPMQTSVD</sequence>
<dbReference type="OrthoDB" id="6159439at2759"/>
<dbReference type="InterPro" id="IPR009057">
    <property type="entry name" value="Homeodomain-like_sf"/>
</dbReference>
<proteinExistence type="predicted"/>
<evidence type="ECO:0000256" key="1">
    <source>
        <dbReference type="ARBA" id="ARBA00004123"/>
    </source>
</evidence>
<dbReference type="FunFam" id="1.10.10.60:FF:000028">
    <property type="entry name" value="Paired box protein Pax-6"/>
    <property type="match status" value="1"/>
</dbReference>
<dbReference type="GO" id="GO:0000981">
    <property type="term" value="F:DNA-binding transcription factor activity, RNA polymerase II-specific"/>
    <property type="evidence" value="ECO:0007669"/>
    <property type="project" value="InterPro"/>
</dbReference>
<accession>A0A8C9TVJ3</accession>
<evidence type="ECO:0000256" key="4">
    <source>
        <dbReference type="ARBA" id="ARBA00023242"/>
    </source>
</evidence>
<keyword evidence="4 5" id="KW-0539">Nucleus</keyword>
<reference evidence="9 10" key="1">
    <citation type="submission" date="2019-04" db="EMBL/GenBank/DDBJ databases">
        <authorList>
            <consortium name="Wellcome Sanger Institute Data Sharing"/>
        </authorList>
    </citation>
    <scope>NUCLEOTIDE SEQUENCE [LARGE SCALE GENOMIC DNA]</scope>
</reference>
<dbReference type="SMART" id="SM00389">
    <property type="entry name" value="HOX"/>
    <property type="match status" value="1"/>
</dbReference>
<dbReference type="InterPro" id="IPR001356">
    <property type="entry name" value="HD"/>
</dbReference>
<dbReference type="GO" id="GO:0005634">
    <property type="term" value="C:nucleus"/>
    <property type="evidence" value="ECO:0007669"/>
    <property type="project" value="UniProtKB-SubCell"/>
</dbReference>
<dbReference type="InterPro" id="IPR050649">
    <property type="entry name" value="Paired_Homeobox_TFs"/>
</dbReference>
<reference evidence="9" key="3">
    <citation type="submission" date="2025-09" db="UniProtKB">
        <authorList>
            <consortium name="Ensembl"/>
        </authorList>
    </citation>
    <scope>IDENTIFICATION</scope>
</reference>
<dbReference type="PROSITE" id="PS50071">
    <property type="entry name" value="HOMEOBOX_2"/>
    <property type="match status" value="1"/>
</dbReference>
<feature type="region of interest" description="Disordered" evidence="7">
    <location>
        <begin position="166"/>
        <end position="206"/>
    </location>
</feature>
<feature type="region of interest" description="Disordered" evidence="7">
    <location>
        <begin position="129"/>
        <end position="150"/>
    </location>
</feature>
<dbReference type="CDD" id="cd00086">
    <property type="entry name" value="homeodomain"/>
    <property type="match status" value="1"/>
</dbReference>
<comment type="subcellular location">
    <subcellularLocation>
        <location evidence="1 5 6">Nucleus</location>
    </subcellularLocation>
</comment>
<name>A0A8C9TVJ3_SCLFO</name>
<dbReference type="PROSITE" id="PS00027">
    <property type="entry name" value="HOMEOBOX_1"/>
    <property type="match status" value="1"/>
</dbReference>
<dbReference type="AlphaFoldDB" id="A0A8C9TVJ3"/>
<feature type="DNA-binding region" description="Homeobox" evidence="5">
    <location>
        <begin position="71"/>
        <end position="130"/>
    </location>
</feature>